<dbReference type="Gene3D" id="2.60.40.1120">
    <property type="entry name" value="Carboxypeptidase-like, regulatory domain"/>
    <property type="match status" value="1"/>
</dbReference>
<feature type="region of interest" description="Disordered" evidence="1">
    <location>
        <begin position="362"/>
        <end position="382"/>
    </location>
</feature>
<dbReference type="InterPro" id="IPR043741">
    <property type="entry name" value="DUF5686"/>
</dbReference>
<evidence type="ECO:0000313" key="2">
    <source>
        <dbReference type="EMBL" id="BDD12254.1"/>
    </source>
</evidence>
<reference evidence="2 3" key="1">
    <citation type="submission" date="2021-12" db="EMBL/GenBank/DDBJ databases">
        <title>Genome sequencing of bacteria with rrn-lacking chromosome and rrn-plasmid.</title>
        <authorList>
            <person name="Anda M."/>
            <person name="Iwasaki W."/>
        </authorList>
    </citation>
    <scope>NUCLEOTIDE SEQUENCE [LARGE SCALE GENOMIC DNA]</scope>
    <source>
        <strain evidence="2 3">DSM 100852</strain>
        <plasmid evidence="2 3">pFA3</plasmid>
    </source>
</reference>
<dbReference type="InterPro" id="IPR008969">
    <property type="entry name" value="CarboxyPept-like_regulatory"/>
</dbReference>
<evidence type="ECO:0000313" key="3">
    <source>
        <dbReference type="Proteomes" id="UP001348817"/>
    </source>
</evidence>
<dbReference type="KEGG" id="fax:FUAX_46860"/>
<organism evidence="2 3">
    <name type="scientific">Fulvitalea axinellae</name>
    <dbReference type="NCBI Taxonomy" id="1182444"/>
    <lineage>
        <taxon>Bacteria</taxon>
        <taxon>Pseudomonadati</taxon>
        <taxon>Bacteroidota</taxon>
        <taxon>Cytophagia</taxon>
        <taxon>Cytophagales</taxon>
        <taxon>Persicobacteraceae</taxon>
        <taxon>Fulvitalea</taxon>
    </lineage>
</organism>
<dbReference type="Proteomes" id="UP001348817">
    <property type="component" value="Plasmid pFA3"/>
</dbReference>
<keyword evidence="3" id="KW-1185">Reference proteome</keyword>
<feature type="compositionally biased region" description="Basic and acidic residues" evidence="1">
    <location>
        <begin position="362"/>
        <end position="378"/>
    </location>
</feature>
<accession>A0AAU9CJG2</accession>
<keyword evidence="2" id="KW-0614">Plasmid</keyword>
<sequence length="897" mass="103044">MLQYLKPNVAYLLLVLIFLSAGEVLAQGIKGVIKNEKGDPIPFVTIYTKGAKHATTSNVEGVYALGLPQGTHKVFFQHMGYETLVTTIEIGPVVQAQDIVLKDKTILLEEVKVSSKDEDPAYAVMRKAIGMRSYYEHQVDKFKAKGYTRGTASLDKMPKVYTWMMDREMKREMKQYMNKKIVIETISEVTFEKPDEYSFKIISSKDNLGDSIPNPLPIIMGSLYTERLAEQLSPLASNAFTHYRFTYEGIFEDNGRHINKIKVTPRHRGEGLYEGTIYIAEDYWNIQSANLKFRNTVGTFRVKQSYAPVQDNVWMPVTFDVEAELKYMGVKASGRYLVSVKEYELELNPDLDHSIVQAKGPLAERKTAEEEGPKENVAKTKRQKEIKRLLAKDKLNNREMRKLKRKVARETKAQELKDDLEVKYVDDKMEIDSLAGKRDSLYWAEARPVPLSKEELEGYHHFDSIRTVQKVKIEKQKKPKDTTKVVKKEKSAFGKAFSATSGVFGDFIGGGRVAKINKKHRIYWSGLFNGLTFNTVDGYRVGGSLNYSKRQDSLLRPVYAKLSTYYATARETWLPEASLTWRYGPMSRGSVTLKGGRDTFDFNSDSGIDPVVNSLASLLFESNFMKLYQKDYVYIGNGIDLANGFRLKTSVEFSDRMWMDDHSDLTFIKWKNIEYSSNEPDNVESDKLEFERHQGFVTDLSLEYTPRHHYRISKGRKYMLYSKKPTYFAGYRKGWAGVFDSDTDYDLVYAGLKGSWDMSFQHDIRYLAKVGKYLNTEYLSFPDYYHFNNAQLPVYVGSSFGRFRMMDYYEQSTADSFVQLSGAIYSSRLLLKRLPLLNQMFFREMAFVNYLYTPALGNYTEVGYGLNRIMNFLSAEFATGFVGDDYQGVVIRLGINF</sequence>
<evidence type="ECO:0000256" key="1">
    <source>
        <dbReference type="SAM" id="MobiDB-lite"/>
    </source>
</evidence>
<dbReference type="EMBL" id="AP025317">
    <property type="protein sequence ID" value="BDD12254.1"/>
    <property type="molecule type" value="Genomic_DNA"/>
</dbReference>
<geneLocation type="plasmid" evidence="2 3">
    <name>pFA3</name>
</geneLocation>
<protein>
    <recommendedName>
        <fullName evidence="4">Carboxypeptidase-like regulatory domain-containing protein</fullName>
    </recommendedName>
</protein>
<evidence type="ECO:0008006" key="4">
    <source>
        <dbReference type="Google" id="ProtNLM"/>
    </source>
</evidence>
<name>A0AAU9CJG2_9BACT</name>
<dbReference type="Pfam" id="PF13715">
    <property type="entry name" value="CarbopepD_reg_2"/>
    <property type="match status" value="1"/>
</dbReference>
<dbReference type="Pfam" id="PF18939">
    <property type="entry name" value="DUF5686"/>
    <property type="match status" value="1"/>
</dbReference>
<dbReference type="RefSeq" id="WP_338395394.1">
    <property type="nucleotide sequence ID" value="NZ_AP025317.1"/>
</dbReference>
<dbReference type="SUPFAM" id="SSF49464">
    <property type="entry name" value="Carboxypeptidase regulatory domain-like"/>
    <property type="match status" value="1"/>
</dbReference>
<dbReference type="AlphaFoldDB" id="A0AAU9CJG2"/>
<proteinExistence type="predicted"/>
<gene>
    <name evidence="2" type="ORF">FUAX_46860</name>
</gene>